<evidence type="ECO:0000256" key="4">
    <source>
        <dbReference type="ARBA" id="ARBA00022989"/>
    </source>
</evidence>
<feature type="transmembrane region" description="Helical" evidence="6">
    <location>
        <begin position="12"/>
        <end position="33"/>
    </location>
</feature>
<organism evidence="9 10">
    <name type="scientific">Algoriphagus sanaruensis</name>
    <dbReference type="NCBI Taxonomy" id="1727163"/>
    <lineage>
        <taxon>Bacteria</taxon>
        <taxon>Pseudomonadati</taxon>
        <taxon>Bacteroidota</taxon>
        <taxon>Cytophagia</taxon>
        <taxon>Cytophagales</taxon>
        <taxon>Cyclobacteriaceae</taxon>
        <taxon>Algoriphagus</taxon>
    </lineage>
</organism>
<evidence type="ECO:0000256" key="3">
    <source>
        <dbReference type="ARBA" id="ARBA00022692"/>
    </source>
</evidence>
<dbReference type="OrthoDB" id="9761531at2"/>
<dbReference type="AlphaFoldDB" id="A0A142ESA0"/>
<feature type="domain" description="DUF4131" evidence="8">
    <location>
        <begin position="30"/>
        <end position="184"/>
    </location>
</feature>
<feature type="transmembrane region" description="Helical" evidence="6">
    <location>
        <begin position="353"/>
        <end position="373"/>
    </location>
</feature>
<keyword evidence="5 6" id="KW-0472">Membrane</keyword>
<feature type="transmembrane region" description="Helical" evidence="6">
    <location>
        <begin position="474"/>
        <end position="496"/>
    </location>
</feature>
<evidence type="ECO:0000256" key="2">
    <source>
        <dbReference type="ARBA" id="ARBA00022475"/>
    </source>
</evidence>
<dbReference type="Pfam" id="PF03772">
    <property type="entry name" value="Competence"/>
    <property type="match status" value="1"/>
</dbReference>
<keyword evidence="2" id="KW-1003">Cell membrane</keyword>
<gene>
    <name evidence="9" type="ORF">AO498_16245</name>
</gene>
<dbReference type="STRING" id="1727163.AO498_16245"/>
<evidence type="ECO:0000313" key="10">
    <source>
        <dbReference type="Proteomes" id="UP000073816"/>
    </source>
</evidence>
<dbReference type="NCBIfam" id="TIGR00360">
    <property type="entry name" value="ComEC_N-term"/>
    <property type="match status" value="1"/>
</dbReference>
<feature type="transmembrane region" description="Helical" evidence="6">
    <location>
        <begin position="502"/>
        <end position="520"/>
    </location>
</feature>
<dbReference type="KEGG" id="alm:AO498_16245"/>
<dbReference type="InterPro" id="IPR025405">
    <property type="entry name" value="DUF4131"/>
</dbReference>
<dbReference type="Proteomes" id="UP000073816">
    <property type="component" value="Chromosome"/>
</dbReference>
<feature type="transmembrane region" description="Helical" evidence="6">
    <location>
        <begin position="426"/>
        <end position="453"/>
    </location>
</feature>
<keyword evidence="3 6" id="KW-0812">Transmembrane</keyword>
<dbReference type="EMBL" id="CP012836">
    <property type="protein sequence ID" value="AMQ58005.1"/>
    <property type="molecule type" value="Genomic_DNA"/>
</dbReference>
<evidence type="ECO:0000256" key="6">
    <source>
        <dbReference type="SAM" id="Phobius"/>
    </source>
</evidence>
<dbReference type="InterPro" id="IPR004477">
    <property type="entry name" value="ComEC_N"/>
</dbReference>
<keyword evidence="4 6" id="KW-1133">Transmembrane helix</keyword>
<keyword evidence="10" id="KW-1185">Reference proteome</keyword>
<feature type="domain" description="ComEC/Rec2-related protein" evidence="7">
    <location>
        <begin position="228"/>
        <end position="494"/>
    </location>
</feature>
<evidence type="ECO:0000259" key="8">
    <source>
        <dbReference type="Pfam" id="PF13567"/>
    </source>
</evidence>
<comment type="subcellular location">
    <subcellularLocation>
        <location evidence="1">Cell membrane</location>
        <topology evidence="1">Multi-pass membrane protein</topology>
    </subcellularLocation>
</comment>
<feature type="transmembrane region" description="Helical" evidence="6">
    <location>
        <begin position="53"/>
        <end position="74"/>
    </location>
</feature>
<dbReference type="RefSeq" id="WP_067549930.1">
    <property type="nucleotide sequence ID" value="NZ_CP012836.1"/>
</dbReference>
<sequence>MKFSEYPFLKYLLFLTCGIVIGDQFFAYSWYFVVVSILSGLAFGVSFGLGRKWTVSASILSYVFLCFFGAFLGAQNRFSFESHEAVDLSGIQGYIGRVLQDDISKPNSFENVIEIVLLKDQEGWHSYRSKVLVYHQNATPLISNTSVWISGNPEGIPDAQFPHEFDYKGFLAKKGIFYRQFLGQNLKVFPLQNELQLGDWIGQFPRKLSDLITSHISIPESRQIAKALLLGEKSELDRDTKEAYAQTGTMHILAVSGLHVGIIYAILLFPLRYIRLGSKPKILYLLLVLGIIWLYAALTGFSLSVIRAASMFSLFTLGDMRKRKTSSWNLWAFSAMLILVLDPGALWEVGFQLSYAAVAGILAINPLLVHLWIPKSKILDYFWQLATVSVSAQLATFPLSIFYFHLFPSYFLPANLLVIPLSFLAMMGGILLLIVGWIPGLGIVFGGFVNYVLYGQNLITQFIQQLPGATWERLTISILGMMVVWTGIGVVCHWRFGDRKLLLTLWFVLIFGWSVGRICLEVKRPSEEWTLFTTENGTLFQVRWGEKALVFNPSFPTDQIPFAVDPYRIAQEIEAFPASLKLQQVGEYVKIPGTSVRFDAQRWRFERVEVQKFGVSNPEQD</sequence>
<protein>
    <recommendedName>
        <fullName evidence="11">Competence protein</fullName>
    </recommendedName>
</protein>
<dbReference type="InterPro" id="IPR052159">
    <property type="entry name" value="Competence_DNA_uptake"/>
</dbReference>
<dbReference type="Pfam" id="PF13567">
    <property type="entry name" value="DUF4131"/>
    <property type="match status" value="1"/>
</dbReference>
<evidence type="ECO:0000256" key="1">
    <source>
        <dbReference type="ARBA" id="ARBA00004651"/>
    </source>
</evidence>
<dbReference type="PATRIC" id="fig|1727163.4.peg.3411"/>
<feature type="transmembrane region" description="Helical" evidence="6">
    <location>
        <begin position="282"/>
        <end position="306"/>
    </location>
</feature>
<reference evidence="10" key="1">
    <citation type="submission" date="2015-09" db="EMBL/GenBank/DDBJ databases">
        <title>Complete sequence of Algoriphagus sp. M8-2.</title>
        <authorList>
            <person name="Shintani M."/>
        </authorList>
    </citation>
    <scope>NUCLEOTIDE SEQUENCE [LARGE SCALE GENOMIC DNA]</scope>
    <source>
        <strain evidence="10">M8-2</strain>
    </source>
</reference>
<dbReference type="PANTHER" id="PTHR30619">
    <property type="entry name" value="DNA INTERNALIZATION/COMPETENCE PROTEIN COMEC/REC2"/>
    <property type="match status" value="1"/>
</dbReference>
<feature type="transmembrane region" description="Helical" evidence="6">
    <location>
        <begin position="250"/>
        <end position="270"/>
    </location>
</feature>
<evidence type="ECO:0000256" key="5">
    <source>
        <dbReference type="ARBA" id="ARBA00023136"/>
    </source>
</evidence>
<dbReference type="PANTHER" id="PTHR30619:SF1">
    <property type="entry name" value="RECOMBINATION PROTEIN 2"/>
    <property type="match status" value="1"/>
</dbReference>
<proteinExistence type="predicted"/>
<reference evidence="9 10" key="2">
    <citation type="journal article" date="2016" name="Genome Announc.">
        <title>Complete Genome Sequence of Algoriphagus sp. Strain M8-2, Isolated from a Brackish Lake.</title>
        <authorList>
            <person name="Muraguchi Y."/>
            <person name="Kushimoto K."/>
            <person name="Ohtsubo Y."/>
            <person name="Suzuki T."/>
            <person name="Dohra H."/>
            <person name="Kimbara K."/>
            <person name="Shintani M."/>
        </authorList>
    </citation>
    <scope>NUCLEOTIDE SEQUENCE [LARGE SCALE GENOMIC DNA]</scope>
    <source>
        <strain evidence="9 10">M8-2</strain>
    </source>
</reference>
<feature type="transmembrane region" description="Helical" evidence="6">
    <location>
        <begin position="385"/>
        <end position="406"/>
    </location>
</feature>
<dbReference type="GO" id="GO:0005886">
    <property type="term" value="C:plasma membrane"/>
    <property type="evidence" value="ECO:0007669"/>
    <property type="project" value="UniProtKB-SubCell"/>
</dbReference>
<evidence type="ECO:0008006" key="11">
    <source>
        <dbReference type="Google" id="ProtNLM"/>
    </source>
</evidence>
<accession>A0A142ESA0</accession>
<feature type="transmembrane region" description="Helical" evidence="6">
    <location>
        <begin position="327"/>
        <end position="347"/>
    </location>
</feature>
<name>A0A142ESA0_9BACT</name>
<evidence type="ECO:0000313" key="9">
    <source>
        <dbReference type="EMBL" id="AMQ58005.1"/>
    </source>
</evidence>
<evidence type="ECO:0000259" key="7">
    <source>
        <dbReference type="Pfam" id="PF03772"/>
    </source>
</evidence>